<dbReference type="GO" id="GO:0009379">
    <property type="term" value="C:Holliday junction helicase complex"/>
    <property type="evidence" value="ECO:0007669"/>
    <property type="project" value="InterPro"/>
</dbReference>
<dbReference type="Proteomes" id="UP000028545">
    <property type="component" value="Unassembled WGS sequence"/>
</dbReference>
<dbReference type="InterPro" id="IPR029063">
    <property type="entry name" value="SAM-dependent_MTases_sf"/>
</dbReference>
<gene>
    <name evidence="1" type="ORF">SAPIO_CDS9387</name>
</gene>
<dbReference type="EMBL" id="JOWA01000143">
    <property type="protein sequence ID" value="KEZ39516.1"/>
    <property type="molecule type" value="Genomic_DNA"/>
</dbReference>
<dbReference type="KEGG" id="sapo:SAPIO_CDS9387"/>
<dbReference type="Pfam" id="PF13489">
    <property type="entry name" value="Methyltransf_23"/>
    <property type="match status" value="1"/>
</dbReference>
<reference evidence="1 2" key="1">
    <citation type="journal article" date="2014" name="Genome Announc.">
        <title>Draft genome sequence of the pathogenic fungus Scedosporium apiospermum.</title>
        <authorList>
            <person name="Vandeputte P."/>
            <person name="Ghamrawi S."/>
            <person name="Rechenmann M."/>
            <person name="Iltis A."/>
            <person name="Giraud S."/>
            <person name="Fleury M."/>
            <person name="Thornton C."/>
            <person name="Delhaes L."/>
            <person name="Meyer W."/>
            <person name="Papon N."/>
            <person name="Bouchara J.P."/>
        </authorList>
    </citation>
    <scope>NUCLEOTIDE SEQUENCE [LARGE SCALE GENOMIC DNA]</scope>
    <source>
        <strain evidence="1 2">IHEM 14462</strain>
    </source>
</reference>
<dbReference type="CDD" id="cd02440">
    <property type="entry name" value="AdoMet_MTases"/>
    <property type="match status" value="1"/>
</dbReference>
<dbReference type="CDD" id="cd14332">
    <property type="entry name" value="UBA_RuvA_C"/>
    <property type="match status" value="1"/>
</dbReference>
<evidence type="ECO:0000313" key="2">
    <source>
        <dbReference type="Proteomes" id="UP000028545"/>
    </source>
</evidence>
<dbReference type="VEuPathDB" id="FungiDB:SAPIO_CDS9387"/>
<protein>
    <recommendedName>
        <fullName evidence="3">Methyltransferase domain-containing protein</fullName>
    </recommendedName>
</protein>
<dbReference type="InterPro" id="IPR011114">
    <property type="entry name" value="RuvA_C"/>
</dbReference>
<dbReference type="SUPFAM" id="SSF53335">
    <property type="entry name" value="S-adenosyl-L-methionine-dependent methyltransferases"/>
    <property type="match status" value="1"/>
</dbReference>
<dbReference type="GO" id="GO:0006281">
    <property type="term" value="P:DNA repair"/>
    <property type="evidence" value="ECO:0007669"/>
    <property type="project" value="InterPro"/>
</dbReference>
<proteinExistence type="predicted"/>
<evidence type="ECO:0008006" key="3">
    <source>
        <dbReference type="Google" id="ProtNLM"/>
    </source>
</evidence>
<dbReference type="Gene3D" id="3.40.50.150">
    <property type="entry name" value="Vaccinia Virus protein VP39"/>
    <property type="match status" value="1"/>
</dbReference>
<name>A0A084FWQ4_PSEDA</name>
<comment type="caution">
    <text evidence="1">The sequence shown here is derived from an EMBL/GenBank/DDBJ whole genome shotgun (WGS) entry which is preliminary data.</text>
</comment>
<dbReference type="AlphaFoldDB" id="A0A084FWQ4"/>
<dbReference type="GeneID" id="27728459"/>
<dbReference type="OrthoDB" id="2013972at2759"/>
<dbReference type="RefSeq" id="XP_016639315.1">
    <property type="nucleotide sequence ID" value="XM_016790805.1"/>
</dbReference>
<dbReference type="GO" id="GO:0005524">
    <property type="term" value="F:ATP binding"/>
    <property type="evidence" value="ECO:0007669"/>
    <property type="project" value="InterPro"/>
</dbReference>
<dbReference type="OMA" id="INTHEEV"/>
<dbReference type="GO" id="GO:0009378">
    <property type="term" value="F:four-way junction helicase activity"/>
    <property type="evidence" value="ECO:0007669"/>
    <property type="project" value="InterPro"/>
</dbReference>
<organism evidence="1 2">
    <name type="scientific">Pseudallescheria apiosperma</name>
    <name type="common">Scedosporium apiospermum</name>
    <dbReference type="NCBI Taxonomy" id="563466"/>
    <lineage>
        <taxon>Eukaryota</taxon>
        <taxon>Fungi</taxon>
        <taxon>Dikarya</taxon>
        <taxon>Ascomycota</taxon>
        <taxon>Pezizomycotina</taxon>
        <taxon>Sordariomycetes</taxon>
        <taxon>Hypocreomycetidae</taxon>
        <taxon>Microascales</taxon>
        <taxon>Microascaceae</taxon>
        <taxon>Scedosporium</taxon>
    </lineage>
</organism>
<sequence>MADAPAGSAAPATTAASPTVEIVPIEVDRDTVDDPTFEEQLTTFTASLSSSVLDYPVEHGRRYHAFRKGSYVFPNDEVIGCDLSPIQPTWVPPNVKFEVDDVESEWTYNFTFDFIMCRYMAGSIGDWPKLFKSIYDNITPGGWAEFQDWDLRCASDDGTLTAEHVTHQWCTSFLGVLDSINRNAYPGPKLLDRAKTAGFINTHEEVIKVPLGPWPKDPRLKEIGMMNLVQTLDGLDASLKALMMLGYTEEEVTLMLARVRKELKSREFHSYIKL</sequence>
<accession>A0A084FWQ4</accession>
<evidence type="ECO:0000313" key="1">
    <source>
        <dbReference type="EMBL" id="KEZ39516.1"/>
    </source>
</evidence>
<dbReference type="GO" id="GO:0006310">
    <property type="term" value="P:DNA recombination"/>
    <property type="evidence" value="ECO:0007669"/>
    <property type="project" value="InterPro"/>
</dbReference>
<keyword evidence="2" id="KW-1185">Reference proteome</keyword>
<dbReference type="HOGENOM" id="CLU_010595_1_2_1"/>